<feature type="domain" description="MsrB" evidence="7">
    <location>
        <begin position="117"/>
        <end position="245"/>
    </location>
</feature>
<dbReference type="InterPro" id="IPR002579">
    <property type="entry name" value="Met_Sox_Rdtase_MsrB_dom"/>
</dbReference>
<dbReference type="Gene3D" id="2.170.150.20">
    <property type="entry name" value="Peptide methionine sulfoxide reductase"/>
    <property type="match status" value="1"/>
</dbReference>
<evidence type="ECO:0000256" key="6">
    <source>
        <dbReference type="SAM" id="MobiDB-lite"/>
    </source>
</evidence>
<keyword evidence="5" id="KW-0862">Zinc</keyword>
<dbReference type="SUPFAM" id="SSF51316">
    <property type="entry name" value="Mss4-like"/>
    <property type="match status" value="1"/>
</dbReference>
<reference evidence="8 9" key="1">
    <citation type="submission" date="2018-07" db="EMBL/GenBank/DDBJ databases">
        <title>The complete nuclear genome of the prasinophyte Chloropicon primus (CCMP1205).</title>
        <authorList>
            <person name="Pombert J.-F."/>
            <person name="Otis C."/>
            <person name="Turmel M."/>
            <person name="Lemieux C."/>
        </authorList>
    </citation>
    <scope>NUCLEOTIDE SEQUENCE [LARGE SCALE GENOMIC DNA]</scope>
    <source>
        <strain evidence="8 9">CCMP1205</strain>
    </source>
</reference>
<dbReference type="PANTHER" id="PTHR10173">
    <property type="entry name" value="METHIONINE SULFOXIDE REDUCTASE"/>
    <property type="match status" value="1"/>
</dbReference>
<evidence type="ECO:0000256" key="1">
    <source>
        <dbReference type="ARBA" id="ARBA00007174"/>
    </source>
</evidence>
<keyword evidence="5" id="KW-0479">Metal-binding</keyword>
<dbReference type="GO" id="GO:0046872">
    <property type="term" value="F:metal ion binding"/>
    <property type="evidence" value="ECO:0007669"/>
    <property type="project" value="UniProtKB-KW"/>
</dbReference>
<dbReference type="PANTHER" id="PTHR10173:SF52">
    <property type="entry name" value="METHIONINE-R-SULFOXIDE REDUCTASE B1"/>
    <property type="match status" value="1"/>
</dbReference>
<dbReference type="GO" id="GO:0033743">
    <property type="term" value="F:peptide-methionine (R)-S-oxide reductase activity"/>
    <property type="evidence" value="ECO:0007669"/>
    <property type="project" value="UniProtKB-EC"/>
</dbReference>
<protein>
    <recommendedName>
        <fullName evidence="2 5">Peptide-methionine (R)-S-oxide reductase</fullName>
        <ecNumber evidence="2 5">1.8.4.12</ecNumber>
    </recommendedName>
</protein>
<name>A0A5B8MX27_9CHLO</name>
<evidence type="ECO:0000313" key="9">
    <source>
        <dbReference type="Proteomes" id="UP000316726"/>
    </source>
</evidence>
<accession>A0A5B8MX27</accession>
<dbReference type="STRING" id="1764295.A0A5B8MX27"/>
<dbReference type="AlphaFoldDB" id="A0A5B8MX27"/>
<dbReference type="GO" id="GO:0006979">
    <property type="term" value="P:response to oxidative stress"/>
    <property type="evidence" value="ECO:0007669"/>
    <property type="project" value="InterPro"/>
</dbReference>
<evidence type="ECO:0000256" key="3">
    <source>
        <dbReference type="ARBA" id="ARBA00023002"/>
    </source>
</evidence>
<evidence type="ECO:0000256" key="5">
    <source>
        <dbReference type="RuleBase" id="RU365044"/>
    </source>
</evidence>
<dbReference type="InterPro" id="IPR028427">
    <property type="entry name" value="Met_Sox_Rdtase_MsrB"/>
</dbReference>
<evidence type="ECO:0000313" key="8">
    <source>
        <dbReference type="EMBL" id="QDZ25103.1"/>
    </source>
</evidence>
<dbReference type="GO" id="GO:0030091">
    <property type="term" value="P:protein repair"/>
    <property type="evidence" value="ECO:0007669"/>
    <property type="project" value="InterPro"/>
</dbReference>
<dbReference type="Pfam" id="PF01641">
    <property type="entry name" value="SelR"/>
    <property type="match status" value="1"/>
</dbReference>
<feature type="region of interest" description="Disordered" evidence="6">
    <location>
        <begin position="1"/>
        <end position="56"/>
    </location>
</feature>
<dbReference type="GO" id="GO:0005737">
    <property type="term" value="C:cytoplasm"/>
    <property type="evidence" value="ECO:0007669"/>
    <property type="project" value="TreeGrafter"/>
</dbReference>
<evidence type="ECO:0000256" key="2">
    <source>
        <dbReference type="ARBA" id="ARBA00012499"/>
    </source>
</evidence>
<comment type="similarity">
    <text evidence="1 5">Belongs to the MsrB Met sulfoxide reductase family.</text>
</comment>
<keyword evidence="3 5" id="KW-0560">Oxidoreductase</keyword>
<evidence type="ECO:0000256" key="4">
    <source>
        <dbReference type="ARBA" id="ARBA00048488"/>
    </source>
</evidence>
<proteinExistence type="inferred from homology"/>
<gene>
    <name evidence="8" type="ORF">A3770_16p76210</name>
</gene>
<sequence length="255" mass="27028">MVNPSGGGSRVFASKARGAKVGRAWSNKAAAEATGQRINKQLPSSSSSSSSGQGNLMMRRGVLSRGVASTLALVTVGSYLGFSTWGRRREIAVAATEGGSGKTSSLGFDLSMSKEEINDAIKDLSELSVKVTMNAGTERAFTGKTVNGYSHDNKEDGVYVSAVGGLPLFDSKAKFNSGTGWPSFFAPIAPDHVREIKDTSIFFMPRTEIVDAKSGAHLGHVFDDGPAPTGLRYCMNAAALKFIPRAEYEATYKKQ</sequence>
<dbReference type="OrthoDB" id="44061at2759"/>
<organism evidence="8 9">
    <name type="scientific">Chloropicon primus</name>
    <dbReference type="NCBI Taxonomy" id="1764295"/>
    <lineage>
        <taxon>Eukaryota</taxon>
        <taxon>Viridiplantae</taxon>
        <taxon>Chlorophyta</taxon>
        <taxon>Chloropicophyceae</taxon>
        <taxon>Chloropicales</taxon>
        <taxon>Chloropicaceae</taxon>
        <taxon>Chloropicon</taxon>
    </lineage>
</organism>
<dbReference type="PROSITE" id="PS51790">
    <property type="entry name" value="MSRB"/>
    <property type="match status" value="1"/>
</dbReference>
<comment type="cofactor">
    <cofactor evidence="5">
        <name>Zn(2+)</name>
        <dbReference type="ChEBI" id="CHEBI:29105"/>
    </cofactor>
    <text evidence="5">Binds 1 zinc ion per subunit.</text>
</comment>
<evidence type="ECO:0000259" key="7">
    <source>
        <dbReference type="PROSITE" id="PS51790"/>
    </source>
</evidence>
<dbReference type="NCBIfam" id="TIGR00357">
    <property type="entry name" value="peptide-methionine (R)-S-oxide reductase MsrB"/>
    <property type="match status" value="1"/>
</dbReference>
<dbReference type="InterPro" id="IPR011057">
    <property type="entry name" value="Mss4-like_sf"/>
</dbReference>
<dbReference type="Proteomes" id="UP000316726">
    <property type="component" value="Chromosome 16"/>
</dbReference>
<dbReference type="EMBL" id="CP031049">
    <property type="protein sequence ID" value="QDZ25103.1"/>
    <property type="molecule type" value="Genomic_DNA"/>
</dbReference>
<keyword evidence="9" id="KW-1185">Reference proteome</keyword>
<dbReference type="EC" id="1.8.4.12" evidence="2 5"/>
<comment type="function">
    <text evidence="5">Catalyzes the reduction of methionine sulfoxide (MetSO) to methionine in proteins. Plays a protective role against oxidative stress by restoring activity to proteins that have been inactivated by methionine oxidation. MSRB family specifically reduces the MetSO R-enantiomer.</text>
</comment>
<comment type="catalytic activity">
    <reaction evidence="4 5">
        <text>L-methionyl-[protein] + [thioredoxin]-disulfide + H2O = L-methionyl-(R)-S-oxide-[protein] + [thioredoxin]-dithiol</text>
        <dbReference type="Rhea" id="RHEA:24164"/>
        <dbReference type="Rhea" id="RHEA-COMP:10698"/>
        <dbReference type="Rhea" id="RHEA-COMP:10700"/>
        <dbReference type="Rhea" id="RHEA-COMP:12313"/>
        <dbReference type="Rhea" id="RHEA-COMP:12314"/>
        <dbReference type="ChEBI" id="CHEBI:15377"/>
        <dbReference type="ChEBI" id="CHEBI:16044"/>
        <dbReference type="ChEBI" id="CHEBI:29950"/>
        <dbReference type="ChEBI" id="CHEBI:45764"/>
        <dbReference type="ChEBI" id="CHEBI:50058"/>
        <dbReference type="EC" id="1.8.4.12"/>
    </reaction>
</comment>